<dbReference type="EMBL" id="VZQZ01000011">
    <property type="protein sequence ID" value="KAB0663830.1"/>
    <property type="molecule type" value="Genomic_DNA"/>
</dbReference>
<evidence type="ECO:0000313" key="2">
    <source>
        <dbReference type="EMBL" id="KAB0663830.1"/>
    </source>
</evidence>
<comment type="caution">
    <text evidence="2">The sequence shown here is derived from an EMBL/GenBank/DDBJ whole genome shotgun (WGS) entry which is preliminary data.</text>
</comment>
<reference evidence="2 3" key="1">
    <citation type="submission" date="2019-09" db="EMBL/GenBank/DDBJ databases">
        <title>Geobacter sp. Red96, a novel strain isolated from paddy soil.</title>
        <authorList>
            <person name="Xu Z."/>
            <person name="Masuda Y."/>
            <person name="Itoh H."/>
            <person name="Senoo K."/>
        </authorList>
    </citation>
    <scope>NUCLEOTIDE SEQUENCE [LARGE SCALE GENOMIC DNA]</scope>
    <source>
        <strain evidence="2 3">Red96</strain>
    </source>
</reference>
<name>A0A7J4ZMF5_9BACT</name>
<keyword evidence="3" id="KW-1185">Reference proteome</keyword>
<sequence>MAIVPKYRKKVFYGRLHGEVGKIIRQVCCQKEVLYRSVNNLLQDSIVFLKGGPEIARRCSAITLSSPLFAGAGPDISFYRKRRWQKRRGIPCSASLFCSYTESVRGQAICRTAPRYCRCRSRDHTPSCSGSSPPSRRLCRGNRSMHRD</sequence>
<gene>
    <name evidence="2" type="ORF">F6V25_15485</name>
</gene>
<feature type="compositionally biased region" description="Basic residues" evidence="1">
    <location>
        <begin position="137"/>
        <end position="148"/>
    </location>
</feature>
<dbReference type="Proteomes" id="UP000420562">
    <property type="component" value="Unassembled WGS sequence"/>
</dbReference>
<protein>
    <submittedName>
        <fullName evidence="2">Uncharacterized protein</fullName>
    </submittedName>
</protein>
<dbReference type="AlphaFoldDB" id="A0A7J4ZMF5"/>
<accession>A0A7J4ZMF5</accession>
<evidence type="ECO:0000256" key="1">
    <source>
        <dbReference type="SAM" id="MobiDB-lite"/>
    </source>
</evidence>
<proteinExistence type="predicted"/>
<evidence type="ECO:0000313" key="3">
    <source>
        <dbReference type="Proteomes" id="UP000420562"/>
    </source>
</evidence>
<feature type="region of interest" description="Disordered" evidence="1">
    <location>
        <begin position="121"/>
        <end position="148"/>
    </location>
</feature>
<feature type="compositionally biased region" description="Low complexity" evidence="1">
    <location>
        <begin position="126"/>
        <end position="136"/>
    </location>
</feature>
<organism evidence="2 3">
    <name type="scientific">Oryzomonas japonica</name>
    <dbReference type="NCBI Taxonomy" id="2603858"/>
    <lineage>
        <taxon>Bacteria</taxon>
        <taxon>Pseudomonadati</taxon>
        <taxon>Thermodesulfobacteriota</taxon>
        <taxon>Desulfuromonadia</taxon>
        <taxon>Geobacterales</taxon>
        <taxon>Geobacteraceae</taxon>
        <taxon>Oryzomonas</taxon>
    </lineage>
</organism>